<dbReference type="Proteomes" id="UP000194968">
    <property type="component" value="Unassembled WGS sequence"/>
</dbReference>
<dbReference type="AlphaFoldDB" id="A0A242NUP5"/>
<dbReference type="OrthoDB" id="9811076at2"/>
<evidence type="ECO:0000313" key="3">
    <source>
        <dbReference type="EMBL" id="OTQ49583.1"/>
    </source>
</evidence>
<gene>
    <name evidence="3" type="ORF">B6D06_06220</name>
</gene>
<evidence type="ECO:0000256" key="1">
    <source>
        <dbReference type="ARBA" id="ARBA00023004"/>
    </source>
</evidence>
<keyword evidence="1" id="KW-0408">Iron</keyword>
<evidence type="ECO:0000313" key="4">
    <source>
        <dbReference type="Proteomes" id="UP000194968"/>
    </source>
</evidence>
<dbReference type="RefSeq" id="WP_081298917.1">
    <property type="nucleotide sequence ID" value="NZ_CP132382.1"/>
</dbReference>
<dbReference type="PANTHER" id="PTHR42954:SF2">
    <property type="entry name" value="FE(2+) TRANSPORT PROTEIN A"/>
    <property type="match status" value="1"/>
</dbReference>
<dbReference type="SUPFAM" id="SSF50037">
    <property type="entry name" value="C-terminal domain of transcriptional repressors"/>
    <property type="match status" value="1"/>
</dbReference>
<accession>A0A242NUP5</accession>
<feature type="domain" description="Ferrous iron transporter FeoA-like" evidence="2">
    <location>
        <begin position="4"/>
        <end position="77"/>
    </location>
</feature>
<dbReference type="GO" id="GO:0046914">
    <property type="term" value="F:transition metal ion binding"/>
    <property type="evidence" value="ECO:0007669"/>
    <property type="project" value="InterPro"/>
</dbReference>
<evidence type="ECO:0000259" key="2">
    <source>
        <dbReference type="SMART" id="SM00899"/>
    </source>
</evidence>
<organism evidence="3 4">
    <name type="scientific">Gilliamella apis</name>
    <dbReference type="NCBI Taxonomy" id="1970738"/>
    <lineage>
        <taxon>Bacteria</taxon>
        <taxon>Pseudomonadati</taxon>
        <taxon>Pseudomonadota</taxon>
        <taxon>Gammaproteobacteria</taxon>
        <taxon>Orbales</taxon>
        <taxon>Orbaceae</taxon>
        <taxon>Gilliamella</taxon>
    </lineage>
</organism>
<dbReference type="SMART" id="SM00899">
    <property type="entry name" value="FeoA"/>
    <property type="match status" value="1"/>
</dbReference>
<protein>
    <recommendedName>
        <fullName evidence="2">Ferrous iron transporter FeoA-like domain-containing protein</fullName>
    </recommendedName>
</protein>
<accession>A0A242P254</accession>
<comment type="caution">
    <text evidence="3">The sequence shown here is derived from an EMBL/GenBank/DDBJ whole genome shotgun (WGS) entry which is preliminary data.</text>
</comment>
<dbReference type="Pfam" id="PF04023">
    <property type="entry name" value="FeoA"/>
    <property type="match status" value="1"/>
</dbReference>
<reference evidence="3 4" key="1">
    <citation type="submission" date="2017-03" db="EMBL/GenBank/DDBJ databases">
        <title>Comparative genomics of honeybee gut symbionts reveal geographically distinct and subgroup specific antibiotic resistance.</title>
        <authorList>
            <person name="Ludvigsen J."/>
            <person name="Porcellato D."/>
            <person name="Labee-Lund T.M."/>
            <person name="Amdam G.V."/>
            <person name="Rudi K."/>
        </authorList>
    </citation>
    <scope>NUCLEOTIDE SEQUENCE [LARGE SCALE GENOMIC DNA]</scope>
    <source>
        <strain evidence="3 4">A-4-12</strain>
    </source>
</reference>
<dbReference type="Gene3D" id="2.30.30.90">
    <property type="match status" value="1"/>
</dbReference>
<dbReference type="InterPro" id="IPR052713">
    <property type="entry name" value="FeoA"/>
</dbReference>
<dbReference type="PANTHER" id="PTHR42954">
    <property type="entry name" value="FE(2+) TRANSPORT PROTEIN A"/>
    <property type="match status" value="1"/>
</dbReference>
<dbReference type="EMBL" id="NASK01000094">
    <property type="protein sequence ID" value="OTQ49583.1"/>
    <property type="molecule type" value="Genomic_DNA"/>
</dbReference>
<dbReference type="InterPro" id="IPR038157">
    <property type="entry name" value="FeoA_core_dom"/>
</dbReference>
<dbReference type="InterPro" id="IPR007167">
    <property type="entry name" value="Fe-transptr_FeoA-like"/>
</dbReference>
<dbReference type="GeneID" id="99745291"/>
<name>A0A242NUP5_9GAMM</name>
<dbReference type="InterPro" id="IPR008988">
    <property type="entry name" value="Transcriptional_repressor_C"/>
</dbReference>
<sequence length="79" mass="8751">MSAFTLDRLSQGREAVIKRLLPDSLPFRQKLLAMGMTPGCKLTVMQIAPLGDPIEINLRGFLLCLRRREAAAIEVEVVA</sequence>
<proteinExistence type="predicted"/>